<dbReference type="EMBL" id="BMAT01002721">
    <property type="protein sequence ID" value="GFS12451.1"/>
    <property type="molecule type" value="Genomic_DNA"/>
</dbReference>
<evidence type="ECO:0000256" key="8">
    <source>
        <dbReference type="ARBA" id="ARBA00043025"/>
    </source>
</evidence>
<feature type="domain" description="Gfo/Idh/MocA-like oxidoreductase N-terminal" evidence="11">
    <location>
        <begin position="8"/>
        <end position="125"/>
    </location>
</feature>
<proteinExistence type="inferred from homology"/>
<dbReference type="SUPFAM" id="SSF51735">
    <property type="entry name" value="NAD(P)-binding Rossmann-fold domains"/>
    <property type="match status" value="1"/>
</dbReference>
<comment type="catalytic activity">
    <reaction evidence="9">
        <text>(1R,2R)-1,2-dihydrobenzene-1,2-diol + NADP(+) = catechol + NADPH + H(+)</text>
        <dbReference type="Rhea" id="RHEA:16729"/>
        <dbReference type="ChEBI" id="CHEBI:10702"/>
        <dbReference type="ChEBI" id="CHEBI:15378"/>
        <dbReference type="ChEBI" id="CHEBI:18135"/>
        <dbReference type="ChEBI" id="CHEBI:57783"/>
        <dbReference type="ChEBI" id="CHEBI:58349"/>
        <dbReference type="EC" id="1.3.1.20"/>
    </reaction>
</comment>
<dbReference type="SUPFAM" id="SSF55347">
    <property type="entry name" value="Glyceraldehyde-3-phosphate dehydrogenase-like, C-terminal domain"/>
    <property type="match status" value="1"/>
</dbReference>
<dbReference type="GO" id="GO:0047115">
    <property type="term" value="F:trans-1,2-dihydrobenzene-1,2-diol dehydrogenase activity"/>
    <property type="evidence" value="ECO:0007669"/>
    <property type="project" value="UniProtKB-EC"/>
</dbReference>
<keyword evidence="14" id="KW-1185">Reference proteome</keyword>
<evidence type="ECO:0000259" key="12">
    <source>
        <dbReference type="Pfam" id="PF22725"/>
    </source>
</evidence>
<evidence type="ECO:0000256" key="4">
    <source>
        <dbReference type="ARBA" id="ARBA00038984"/>
    </source>
</evidence>
<dbReference type="InterPro" id="IPR050984">
    <property type="entry name" value="Gfo/Idh/MocA_domain"/>
</dbReference>
<dbReference type="PANTHER" id="PTHR22604:SF105">
    <property type="entry name" value="TRANS-1,2-DIHYDROBENZENE-1,2-DIOL DEHYDROGENASE"/>
    <property type="match status" value="1"/>
</dbReference>
<evidence type="ECO:0000256" key="5">
    <source>
        <dbReference type="ARBA" id="ARBA00040603"/>
    </source>
</evidence>
<protein>
    <recommendedName>
        <fullName evidence="5">Trans-1,2-dihydrobenzene-1,2-diol dehydrogenase</fullName>
        <ecNumber evidence="4">1.1.1.179</ecNumber>
        <ecNumber evidence="3">1.3.1.20</ecNumber>
    </recommendedName>
    <alternativeName>
        <fullName evidence="8">D-xylose 1-dehydrogenase</fullName>
    </alternativeName>
    <alternativeName>
        <fullName evidence="7">D-xylose-NADP dehydrogenase</fullName>
    </alternativeName>
    <alternativeName>
        <fullName evidence="6">Dimeric dihydrodiol dehydrogenase</fullName>
    </alternativeName>
</protein>
<evidence type="ECO:0000256" key="2">
    <source>
        <dbReference type="ARBA" id="ARBA00023002"/>
    </source>
</evidence>
<comment type="caution">
    <text evidence="13">The sequence shown here is derived from an EMBL/GenBank/DDBJ whole genome shotgun (WGS) entry which is preliminary data.</text>
</comment>
<evidence type="ECO:0000256" key="1">
    <source>
        <dbReference type="ARBA" id="ARBA00010928"/>
    </source>
</evidence>
<dbReference type="GO" id="GO:0047837">
    <property type="term" value="F:D-xylose 1-dehydrogenase (NADP+) activity"/>
    <property type="evidence" value="ECO:0007669"/>
    <property type="project" value="UniProtKB-EC"/>
</dbReference>
<dbReference type="Gene3D" id="3.40.50.720">
    <property type="entry name" value="NAD(P)-binding Rossmann-like Domain"/>
    <property type="match status" value="1"/>
</dbReference>
<dbReference type="Pfam" id="PF01408">
    <property type="entry name" value="GFO_IDH_MocA"/>
    <property type="match status" value="1"/>
</dbReference>
<evidence type="ECO:0000256" key="10">
    <source>
        <dbReference type="ARBA" id="ARBA00049233"/>
    </source>
</evidence>
<dbReference type="EC" id="1.1.1.179" evidence="4"/>
<dbReference type="EC" id="1.3.1.20" evidence="3"/>
<dbReference type="GO" id="GO:0000166">
    <property type="term" value="F:nucleotide binding"/>
    <property type="evidence" value="ECO:0007669"/>
    <property type="project" value="InterPro"/>
</dbReference>
<dbReference type="Pfam" id="PF22725">
    <property type="entry name" value="GFO_IDH_MocA_C3"/>
    <property type="match status" value="1"/>
</dbReference>
<accession>A0AAV4IQG7</accession>
<dbReference type="InterPro" id="IPR055170">
    <property type="entry name" value="GFO_IDH_MocA-like_dom"/>
</dbReference>
<sequence>MDPASPTRWGIIGAGKITVDFCLCLNSLPDHKIVSIAARSKERAAKFAEEHDIPTVHGSYQEVIDDPNVDIVYISTIHINHVELSLACIDAGKPVLCEKPMSLSVEGCRKVLAAANEKKVLFIEGFWSRFFPVYKFMREEIASGSLGEIQSMQATFTIAKSELDRMRLRELGGGGLMDLGCYPVQAANFVFKGMPDSVQAQGTYLEDTGVDSSAVITLKYPGNKFAMLHYSMCASPGANSFVIRGSKGNLVIPDKVWCPDRVIAPNDEVKYFQLPTIENQELLNPDFPNSQGFCYEIQGVRECLLKGLTECPLIPHADSEAISYILTQVQKELNISFDFP</sequence>
<evidence type="ECO:0000256" key="3">
    <source>
        <dbReference type="ARBA" id="ARBA00038853"/>
    </source>
</evidence>
<evidence type="ECO:0000313" key="14">
    <source>
        <dbReference type="Proteomes" id="UP000762676"/>
    </source>
</evidence>
<dbReference type="InterPro" id="IPR000683">
    <property type="entry name" value="Gfo/Idh/MocA-like_OxRdtase_N"/>
</dbReference>
<comment type="catalytic activity">
    <reaction evidence="10">
        <text>D-xylose + NADP(+) = D-xylono-1,5-lactone + NADPH + H(+)</text>
        <dbReference type="Rhea" id="RHEA:22000"/>
        <dbReference type="ChEBI" id="CHEBI:15378"/>
        <dbReference type="ChEBI" id="CHEBI:15867"/>
        <dbReference type="ChEBI" id="CHEBI:53455"/>
        <dbReference type="ChEBI" id="CHEBI:57783"/>
        <dbReference type="ChEBI" id="CHEBI:58349"/>
        <dbReference type="EC" id="1.1.1.179"/>
    </reaction>
</comment>
<evidence type="ECO:0000256" key="6">
    <source>
        <dbReference type="ARBA" id="ARBA00042926"/>
    </source>
</evidence>
<dbReference type="AlphaFoldDB" id="A0AAV4IQG7"/>
<comment type="similarity">
    <text evidence="1">Belongs to the Gfo/Idh/MocA family.</text>
</comment>
<dbReference type="PANTHER" id="PTHR22604">
    <property type="entry name" value="OXIDOREDUCTASES"/>
    <property type="match status" value="1"/>
</dbReference>
<keyword evidence="2" id="KW-0560">Oxidoreductase</keyword>
<organism evidence="13 14">
    <name type="scientific">Elysia marginata</name>
    <dbReference type="NCBI Taxonomy" id="1093978"/>
    <lineage>
        <taxon>Eukaryota</taxon>
        <taxon>Metazoa</taxon>
        <taxon>Spiralia</taxon>
        <taxon>Lophotrochozoa</taxon>
        <taxon>Mollusca</taxon>
        <taxon>Gastropoda</taxon>
        <taxon>Heterobranchia</taxon>
        <taxon>Euthyneura</taxon>
        <taxon>Panpulmonata</taxon>
        <taxon>Sacoglossa</taxon>
        <taxon>Placobranchoidea</taxon>
        <taxon>Plakobranchidae</taxon>
        <taxon>Elysia</taxon>
    </lineage>
</organism>
<feature type="domain" description="GFO/IDH/MocA-like oxidoreductase" evidence="12">
    <location>
        <begin position="135"/>
        <end position="250"/>
    </location>
</feature>
<dbReference type="Gene3D" id="3.30.360.10">
    <property type="entry name" value="Dihydrodipicolinate Reductase, domain 2"/>
    <property type="match status" value="1"/>
</dbReference>
<gene>
    <name evidence="13" type="ORF">ElyMa_001371200</name>
</gene>
<evidence type="ECO:0000256" key="9">
    <source>
        <dbReference type="ARBA" id="ARBA00047423"/>
    </source>
</evidence>
<evidence type="ECO:0000313" key="13">
    <source>
        <dbReference type="EMBL" id="GFS12451.1"/>
    </source>
</evidence>
<evidence type="ECO:0000259" key="11">
    <source>
        <dbReference type="Pfam" id="PF01408"/>
    </source>
</evidence>
<dbReference type="InterPro" id="IPR036291">
    <property type="entry name" value="NAD(P)-bd_dom_sf"/>
</dbReference>
<evidence type="ECO:0000256" key="7">
    <source>
        <dbReference type="ARBA" id="ARBA00042988"/>
    </source>
</evidence>
<name>A0AAV4IQG7_9GAST</name>
<dbReference type="Proteomes" id="UP000762676">
    <property type="component" value="Unassembled WGS sequence"/>
</dbReference>
<reference evidence="13 14" key="1">
    <citation type="journal article" date="2021" name="Elife">
        <title>Chloroplast acquisition without the gene transfer in kleptoplastic sea slugs, Plakobranchus ocellatus.</title>
        <authorList>
            <person name="Maeda T."/>
            <person name="Takahashi S."/>
            <person name="Yoshida T."/>
            <person name="Shimamura S."/>
            <person name="Takaki Y."/>
            <person name="Nagai Y."/>
            <person name="Toyoda A."/>
            <person name="Suzuki Y."/>
            <person name="Arimoto A."/>
            <person name="Ishii H."/>
            <person name="Satoh N."/>
            <person name="Nishiyama T."/>
            <person name="Hasebe M."/>
            <person name="Maruyama T."/>
            <person name="Minagawa J."/>
            <person name="Obokata J."/>
            <person name="Shigenobu S."/>
        </authorList>
    </citation>
    <scope>NUCLEOTIDE SEQUENCE [LARGE SCALE GENOMIC DNA]</scope>
</reference>